<sequence>MKRKVALIIGTLSLSTIGFAGLSPAAQAVEKPPIQGVEEIAVEVIEAGDVTALNACSNNRLCLYEHDNFTGSPYVQIQLAQGYCGNLPAAYNNWASSQKNTYNRSVWFYDRASCAGAHGYSAAAESQDKDLTNNGFDNKTSSLLL</sequence>
<keyword evidence="3" id="KW-1185">Reference proteome</keyword>
<dbReference type="Gene3D" id="2.60.20.10">
    <property type="entry name" value="Crystallins"/>
    <property type="match status" value="1"/>
</dbReference>
<evidence type="ECO:0000313" key="3">
    <source>
        <dbReference type="Proteomes" id="UP001500902"/>
    </source>
</evidence>
<feature type="signal peptide" evidence="1">
    <location>
        <begin position="1"/>
        <end position="20"/>
    </location>
</feature>
<dbReference type="Pfam" id="PF03995">
    <property type="entry name" value="Inhibitor_I36"/>
    <property type="match status" value="1"/>
</dbReference>
<organism evidence="2 3">
    <name type="scientific">Nonomuraea antimicrobica</name>
    <dbReference type="NCBI Taxonomy" id="561173"/>
    <lineage>
        <taxon>Bacteria</taxon>
        <taxon>Bacillati</taxon>
        <taxon>Actinomycetota</taxon>
        <taxon>Actinomycetes</taxon>
        <taxon>Streptosporangiales</taxon>
        <taxon>Streptosporangiaceae</taxon>
        <taxon>Nonomuraea</taxon>
    </lineage>
</organism>
<evidence type="ECO:0000313" key="2">
    <source>
        <dbReference type="EMBL" id="GAA3690603.1"/>
    </source>
</evidence>
<evidence type="ECO:0000256" key="1">
    <source>
        <dbReference type="SAM" id="SignalP"/>
    </source>
</evidence>
<reference evidence="3" key="1">
    <citation type="journal article" date="2019" name="Int. J. Syst. Evol. Microbiol.">
        <title>The Global Catalogue of Microorganisms (GCM) 10K type strain sequencing project: providing services to taxonomists for standard genome sequencing and annotation.</title>
        <authorList>
            <consortium name="The Broad Institute Genomics Platform"/>
            <consortium name="The Broad Institute Genome Sequencing Center for Infectious Disease"/>
            <person name="Wu L."/>
            <person name="Ma J."/>
        </authorList>
    </citation>
    <scope>NUCLEOTIDE SEQUENCE [LARGE SCALE GENOMIC DNA]</scope>
    <source>
        <strain evidence="3">JCM 16904</strain>
    </source>
</reference>
<gene>
    <name evidence="2" type="ORF">GCM10022224_065060</name>
</gene>
<accession>A0ABP7CHD5</accession>
<name>A0ABP7CHD5_9ACTN</name>
<feature type="chain" id="PRO_5046217529" description="Peptidase inhibitor family I36" evidence="1">
    <location>
        <begin position="21"/>
        <end position="145"/>
    </location>
</feature>
<dbReference type="Proteomes" id="UP001500902">
    <property type="component" value="Unassembled WGS sequence"/>
</dbReference>
<dbReference type="EMBL" id="BAAAZP010000118">
    <property type="protein sequence ID" value="GAA3690603.1"/>
    <property type="molecule type" value="Genomic_DNA"/>
</dbReference>
<keyword evidence="1" id="KW-0732">Signal</keyword>
<dbReference type="RefSeq" id="WP_344886608.1">
    <property type="nucleotide sequence ID" value="NZ_BAAAZP010000118.1"/>
</dbReference>
<comment type="caution">
    <text evidence="2">The sequence shown here is derived from an EMBL/GenBank/DDBJ whole genome shotgun (WGS) entry which is preliminary data.</text>
</comment>
<dbReference type="InterPro" id="IPR011024">
    <property type="entry name" value="G_crystallin-like"/>
</dbReference>
<evidence type="ECO:0008006" key="4">
    <source>
        <dbReference type="Google" id="ProtNLM"/>
    </source>
</evidence>
<proteinExistence type="predicted"/>
<dbReference type="SUPFAM" id="SSF49695">
    <property type="entry name" value="gamma-Crystallin-like"/>
    <property type="match status" value="1"/>
</dbReference>
<protein>
    <recommendedName>
        <fullName evidence="4">Peptidase inhibitor family I36</fullName>
    </recommendedName>
</protein>